<evidence type="ECO:0000313" key="2">
    <source>
        <dbReference type="Proteomes" id="UP000002220"/>
    </source>
</evidence>
<reference evidence="1 2" key="1">
    <citation type="journal article" date="2010" name="Stand. Genomic Sci.">
        <title>Complete genome sequence of Planctomyces limnophilus type strain (Mu 290).</title>
        <authorList>
            <person name="Labutti K."/>
            <person name="Sikorski J."/>
            <person name="Schneider S."/>
            <person name="Nolan M."/>
            <person name="Lucas S."/>
            <person name="Glavina Del Rio T."/>
            <person name="Tice H."/>
            <person name="Cheng J.F."/>
            <person name="Goodwin L."/>
            <person name="Pitluck S."/>
            <person name="Liolios K."/>
            <person name="Ivanova N."/>
            <person name="Mavromatis K."/>
            <person name="Mikhailova N."/>
            <person name="Pati A."/>
            <person name="Chen A."/>
            <person name="Palaniappan K."/>
            <person name="Land M."/>
            <person name="Hauser L."/>
            <person name="Chang Y.J."/>
            <person name="Jeffries C.D."/>
            <person name="Tindall B.J."/>
            <person name="Rohde M."/>
            <person name="Goker M."/>
            <person name="Woyke T."/>
            <person name="Bristow J."/>
            <person name="Eisen J.A."/>
            <person name="Markowitz V."/>
            <person name="Hugenholtz P."/>
            <person name="Kyrpides N.C."/>
            <person name="Klenk H.P."/>
            <person name="Lapidus A."/>
        </authorList>
    </citation>
    <scope>NUCLEOTIDE SEQUENCE [LARGE SCALE GENOMIC DNA]</scope>
    <source>
        <strain evidence="2">ATCC 43296 / DSM 3776 / IFAM 1008 / 290</strain>
    </source>
</reference>
<dbReference type="Proteomes" id="UP000002220">
    <property type="component" value="Chromosome"/>
</dbReference>
<accession>D5SXS2</accession>
<dbReference type="AlphaFoldDB" id="D5SXS2"/>
<dbReference type="HOGENOM" id="CLU_3187129_0_0_0"/>
<proteinExistence type="predicted"/>
<dbReference type="STRING" id="521674.Plim_1929"/>
<evidence type="ECO:0000313" key="1">
    <source>
        <dbReference type="EMBL" id="ADG67759.1"/>
    </source>
</evidence>
<name>D5SXS2_PLAL2</name>
<keyword evidence="2" id="KW-1185">Reference proteome</keyword>
<organism evidence="1 2">
    <name type="scientific">Planctopirus limnophila (strain ATCC 43296 / DSM 3776 / IFAM 1008 / Mu 290)</name>
    <name type="common">Planctomyces limnophilus</name>
    <dbReference type="NCBI Taxonomy" id="521674"/>
    <lineage>
        <taxon>Bacteria</taxon>
        <taxon>Pseudomonadati</taxon>
        <taxon>Planctomycetota</taxon>
        <taxon>Planctomycetia</taxon>
        <taxon>Planctomycetales</taxon>
        <taxon>Planctomycetaceae</taxon>
        <taxon>Planctopirus</taxon>
    </lineage>
</organism>
<dbReference type="KEGG" id="plm:Plim_1929"/>
<gene>
    <name evidence="1" type="ordered locus">Plim_1929</name>
</gene>
<protein>
    <submittedName>
        <fullName evidence="1">Uncharacterized protein</fullName>
    </submittedName>
</protein>
<dbReference type="EMBL" id="CP001744">
    <property type="protein sequence ID" value="ADG67759.1"/>
    <property type="molecule type" value="Genomic_DNA"/>
</dbReference>
<sequence>MNDSASRTGSWIHCLRATSYTLMENVKGELSIGELRQLDPREDRLN</sequence>